<accession>A0ABT1I9Q1</accession>
<feature type="transmembrane region" description="Helical" evidence="7">
    <location>
        <begin position="177"/>
        <end position="196"/>
    </location>
</feature>
<protein>
    <submittedName>
        <fullName evidence="8">Major Facilitator Superfamily protein</fullName>
    </submittedName>
</protein>
<name>A0ABT1I9Q1_9PSEU</name>
<dbReference type="EMBL" id="JAMTCO010000004">
    <property type="protein sequence ID" value="MCP2269363.1"/>
    <property type="molecule type" value="Genomic_DNA"/>
</dbReference>
<dbReference type="SUPFAM" id="SSF103473">
    <property type="entry name" value="MFS general substrate transporter"/>
    <property type="match status" value="1"/>
</dbReference>
<dbReference type="PANTHER" id="PTHR23517:SF2">
    <property type="entry name" value="MULTIDRUG RESISTANCE PROTEIN MDTH"/>
    <property type="match status" value="1"/>
</dbReference>
<evidence type="ECO:0000313" key="9">
    <source>
        <dbReference type="Proteomes" id="UP001205185"/>
    </source>
</evidence>
<evidence type="ECO:0000256" key="7">
    <source>
        <dbReference type="SAM" id="Phobius"/>
    </source>
</evidence>
<evidence type="ECO:0000256" key="2">
    <source>
        <dbReference type="ARBA" id="ARBA00022448"/>
    </source>
</evidence>
<keyword evidence="9" id="KW-1185">Reference proteome</keyword>
<evidence type="ECO:0000256" key="4">
    <source>
        <dbReference type="ARBA" id="ARBA00022692"/>
    </source>
</evidence>
<feature type="transmembrane region" description="Helical" evidence="7">
    <location>
        <begin position="217"/>
        <end position="240"/>
    </location>
</feature>
<evidence type="ECO:0000256" key="5">
    <source>
        <dbReference type="ARBA" id="ARBA00022989"/>
    </source>
</evidence>
<dbReference type="PANTHER" id="PTHR23517">
    <property type="entry name" value="RESISTANCE PROTEIN MDTM, PUTATIVE-RELATED-RELATED"/>
    <property type="match status" value="1"/>
</dbReference>
<evidence type="ECO:0000256" key="3">
    <source>
        <dbReference type="ARBA" id="ARBA00022475"/>
    </source>
</evidence>
<dbReference type="Pfam" id="PF07690">
    <property type="entry name" value="MFS_1"/>
    <property type="match status" value="1"/>
</dbReference>
<evidence type="ECO:0000256" key="1">
    <source>
        <dbReference type="ARBA" id="ARBA00004651"/>
    </source>
</evidence>
<feature type="transmembrane region" description="Helical" evidence="7">
    <location>
        <begin position="252"/>
        <end position="272"/>
    </location>
</feature>
<comment type="subcellular location">
    <subcellularLocation>
        <location evidence="1">Cell membrane</location>
        <topology evidence="1">Multi-pass membrane protein</topology>
    </subcellularLocation>
</comment>
<dbReference type="InterPro" id="IPR050171">
    <property type="entry name" value="MFS_Transporters"/>
</dbReference>
<organism evidence="8 9">
    <name type="scientific">Actinokineospora diospyrosa</name>
    <dbReference type="NCBI Taxonomy" id="103728"/>
    <lineage>
        <taxon>Bacteria</taxon>
        <taxon>Bacillati</taxon>
        <taxon>Actinomycetota</taxon>
        <taxon>Actinomycetes</taxon>
        <taxon>Pseudonocardiales</taxon>
        <taxon>Pseudonocardiaceae</taxon>
        <taxon>Actinokineospora</taxon>
    </lineage>
</organism>
<evidence type="ECO:0000256" key="6">
    <source>
        <dbReference type="ARBA" id="ARBA00023136"/>
    </source>
</evidence>
<gene>
    <name evidence="8" type="ORF">LV75_001851</name>
</gene>
<keyword evidence="5 7" id="KW-1133">Transmembrane helix</keyword>
<keyword evidence="4 7" id="KW-0812">Transmembrane</keyword>
<sequence>MTTTTTRPGVRRALTDRGATGRLVRAALVDAVGTGLFRSAFVVYLLTHTGLSSGEVLLGLSVAAVCGLVCSVPISALGDRYPPVRLLGVLHAWRALWFCAYPFVTGFGGYLAVAVLTGIADRVASPVLQSAIGSVAPAGDRVVVMGVVRAVRNVGFTVGALTATGALALGWDQVVPLGNSASFAAAAVLVWLVPIVRCGQPERGRVSRTAVLRDRRYLLLAAVNGVLAMYLTVLSVGLPLWVTTHTAVDGAYVPLLISGNMVLAVLFQPVVASRVRSLRHAANCCLGSGLALAATCACLAVSATPALWLAITALVLAVATHTLGELLHSAGAWEISYDLAPPARRSVYLGVFNLGVVGQDIVGPSAMALCVTAGTLGWLTLGGVFALAGAAVVGLTRPLARAPARRNED</sequence>
<feature type="transmembrane region" description="Helical" evidence="7">
    <location>
        <begin position="375"/>
        <end position="396"/>
    </location>
</feature>
<dbReference type="RefSeq" id="WP_253886362.1">
    <property type="nucleotide sequence ID" value="NZ_BAAAVB010000004.1"/>
</dbReference>
<dbReference type="Gene3D" id="1.20.1250.20">
    <property type="entry name" value="MFS general substrate transporter like domains"/>
    <property type="match status" value="1"/>
</dbReference>
<dbReference type="InterPro" id="IPR011701">
    <property type="entry name" value="MFS"/>
</dbReference>
<reference evidence="8 9" key="1">
    <citation type="submission" date="2022-06" db="EMBL/GenBank/DDBJ databases">
        <title>Genomic Encyclopedia of Archaeal and Bacterial Type Strains, Phase II (KMG-II): from individual species to whole genera.</title>
        <authorList>
            <person name="Goeker M."/>
        </authorList>
    </citation>
    <scope>NUCLEOTIDE SEQUENCE [LARGE SCALE GENOMIC DNA]</scope>
    <source>
        <strain evidence="8 9">DSM 44255</strain>
    </source>
</reference>
<feature type="transmembrane region" description="Helical" evidence="7">
    <location>
        <begin position="95"/>
        <end position="120"/>
    </location>
</feature>
<dbReference type="Proteomes" id="UP001205185">
    <property type="component" value="Unassembled WGS sequence"/>
</dbReference>
<feature type="transmembrane region" description="Helical" evidence="7">
    <location>
        <begin position="56"/>
        <end position="75"/>
    </location>
</feature>
<keyword evidence="3" id="KW-1003">Cell membrane</keyword>
<feature type="transmembrane region" description="Helical" evidence="7">
    <location>
        <begin position="23"/>
        <end position="44"/>
    </location>
</feature>
<proteinExistence type="predicted"/>
<keyword evidence="2" id="KW-0813">Transport</keyword>
<comment type="caution">
    <text evidence="8">The sequence shown here is derived from an EMBL/GenBank/DDBJ whole genome shotgun (WGS) entry which is preliminary data.</text>
</comment>
<dbReference type="InterPro" id="IPR036259">
    <property type="entry name" value="MFS_trans_sf"/>
</dbReference>
<keyword evidence="6 7" id="KW-0472">Membrane</keyword>
<evidence type="ECO:0000313" key="8">
    <source>
        <dbReference type="EMBL" id="MCP2269363.1"/>
    </source>
</evidence>
<feature type="transmembrane region" description="Helical" evidence="7">
    <location>
        <begin position="284"/>
        <end position="302"/>
    </location>
</feature>